<keyword evidence="3" id="KW-1185">Reference proteome</keyword>
<evidence type="ECO:0008006" key="4">
    <source>
        <dbReference type="Google" id="ProtNLM"/>
    </source>
</evidence>
<protein>
    <recommendedName>
        <fullName evidence="4">Major facilitator superfamily associated domain-containing protein</fullName>
    </recommendedName>
</protein>
<evidence type="ECO:0000313" key="3">
    <source>
        <dbReference type="Proteomes" id="UP001497623"/>
    </source>
</evidence>
<dbReference type="AlphaFoldDB" id="A0AAV2SS91"/>
<keyword evidence="1" id="KW-0812">Transmembrane</keyword>
<accession>A0AAV2SS91</accession>
<gene>
    <name evidence="2" type="ORF">MNOR_LOCUS39719</name>
</gene>
<sequence length="154" mass="17241">GRGIGSFLGGFVIEKVGAARGFQIFGCIAIGGGFLYVLLHNLFLKHKINQVEKTTINQSDKEVDNPMLSTDSVLIGRASIKQEKTMMHHRLNTLGSKYNSEQKNNEKNIEYEDNHDALNEEHPMLLRGLSEKRNICIAQKNGRIKNSLNFNNGV</sequence>
<dbReference type="EMBL" id="CAXKWB010107692">
    <property type="protein sequence ID" value="CAL4230180.1"/>
    <property type="molecule type" value="Genomic_DNA"/>
</dbReference>
<organism evidence="2 3">
    <name type="scientific">Meganyctiphanes norvegica</name>
    <name type="common">Northern krill</name>
    <name type="synonym">Thysanopoda norvegica</name>
    <dbReference type="NCBI Taxonomy" id="48144"/>
    <lineage>
        <taxon>Eukaryota</taxon>
        <taxon>Metazoa</taxon>
        <taxon>Ecdysozoa</taxon>
        <taxon>Arthropoda</taxon>
        <taxon>Crustacea</taxon>
        <taxon>Multicrustacea</taxon>
        <taxon>Malacostraca</taxon>
        <taxon>Eumalacostraca</taxon>
        <taxon>Eucarida</taxon>
        <taxon>Euphausiacea</taxon>
        <taxon>Euphausiidae</taxon>
        <taxon>Meganyctiphanes</taxon>
    </lineage>
</organism>
<dbReference type="Proteomes" id="UP001497623">
    <property type="component" value="Unassembled WGS sequence"/>
</dbReference>
<proteinExistence type="predicted"/>
<keyword evidence="1" id="KW-1133">Transmembrane helix</keyword>
<feature type="transmembrane region" description="Helical" evidence="1">
    <location>
        <begin position="22"/>
        <end position="44"/>
    </location>
</feature>
<keyword evidence="1" id="KW-0472">Membrane</keyword>
<evidence type="ECO:0000256" key="1">
    <source>
        <dbReference type="SAM" id="Phobius"/>
    </source>
</evidence>
<reference evidence="2 3" key="1">
    <citation type="submission" date="2024-05" db="EMBL/GenBank/DDBJ databases">
        <authorList>
            <person name="Wallberg A."/>
        </authorList>
    </citation>
    <scope>NUCLEOTIDE SEQUENCE [LARGE SCALE GENOMIC DNA]</scope>
</reference>
<evidence type="ECO:0000313" key="2">
    <source>
        <dbReference type="EMBL" id="CAL4230180.1"/>
    </source>
</evidence>
<comment type="caution">
    <text evidence="2">The sequence shown here is derived from an EMBL/GenBank/DDBJ whole genome shotgun (WGS) entry which is preliminary data.</text>
</comment>
<name>A0AAV2SS91_MEGNR</name>
<feature type="non-terminal residue" evidence="2">
    <location>
        <position position="1"/>
    </location>
</feature>